<dbReference type="Pfam" id="PF00001">
    <property type="entry name" value="7tm_1"/>
    <property type="match status" value="1"/>
</dbReference>
<gene>
    <name evidence="10" type="primary">LOC116297232</name>
</gene>
<dbReference type="PROSITE" id="PS00237">
    <property type="entry name" value="G_PROTEIN_RECEP_F1_1"/>
    <property type="match status" value="1"/>
</dbReference>
<dbReference type="PROSITE" id="PS50262">
    <property type="entry name" value="G_PROTEIN_RECEP_F1_2"/>
    <property type="match status" value="1"/>
</dbReference>
<feature type="transmembrane region" description="Helical" evidence="7">
    <location>
        <begin position="74"/>
        <end position="107"/>
    </location>
</feature>
<dbReference type="PANTHER" id="PTHR22750">
    <property type="entry name" value="G-PROTEIN COUPLED RECEPTOR"/>
    <property type="match status" value="1"/>
</dbReference>
<dbReference type="AlphaFoldDB" id="A0A6P8I178"/>
<dbReference type="FunCoup" id="A0A6P8I178">
    <property type="interactions" value="479"/>
</dbReference>
<evidence type="ECO:0000256" key="5">
    <source>
        <dbReference type="ARBA" id="ARBA00023136"/>
    </source>
</evidence>
<evidence type="ECO:0000256" key="4">
    <source>
        <dbReference type="ARBA" id="ARBA00022989"/>
    </source>
</evidence>
<dbReference type="KEGG" id="aten:116297232"/>
<feature type="transmembrane region" description="Helical" evidence="7">
    <location>
        <begin position="36"/>
        <end position="62"/>
    </location>
</feature>
<evidence type="ECO:0000313" key="9">
    <source>
        <dbReference type="Proteomes" id="UP000515163"/>
    </source>
</evidence>
<feature type="transmembrane region" description="Helical" evidence="7">
    <location>
        <begin position="277"/>
        <end position="298"/>
    </location>
</feature>
<keyword evidence="4 7" id="KW-1133">Transmembrane helix</keyword>
<keyword evidence="9" id="KW-1185">Reference proteome</keyword>
<dbReference type="InterPro" id="IPR000276">
    <property type="entry name" value="GPCR_Rhodpsn"/>
</dbReference>
<comment type="subcellular location">
    <subcellularLocation>
        <location evidence="1">Cell membrane</location>
        <topology evidence="1">Multi-pass membrane protein</topology>
    </subcellularLocation>
</comment>
<proteinExistence type="inferred from homology"/>
<keyword evidence="3 6" id="KW-0812">Transmembrane</keyword>
<feature type="domain" description="G-protein coupled receptors family 1 profile" evidence="8">
    <location>
        <begin position="53"/>
        <end position="294"/>
    </location>
</feature>
<evidence type="ECO:0000256" key="6">
    <source>
        <dbReference type="RuleBase" id="RU000688"/>
    </source>
</evidence>
<keyword evidence="6" id="KW-0297">G-protein coupled receptor</keyword>
<feature type="transmembrane region" description="Helical" evidence="7">
    <location>
        <begin position="113"/>
        <end position="135"/>
    </location>
</feature>
<evidence type="ECO:0000256" key="2">
    <source>
        <dbReference type="ARBA" id="ARBA00022475"/>
    </source>
</evidence>
<evidence type="ECO:0000256" key="7">
    <source>
        <dbReference type="SAM" id="Phobius"/>
    </source>
</evidence>
<dbReference type="OrthoDB" id="5954506at2759"/>
<keyword evidence="6" id="KW-0807">Transducer</keyword>
<dbReference type="Proteomes" id="UP000515163">
    <property type="component" value="Unplaced"/>
</dbReference>
<feature type="transmembrane region" description="Helical" evidence="7">
    <location>
        <begin position="156"/>
        <end position="177"/>
    </location>
</feature>
<sequence length="314" mass="35021">MALTSSQTVSSFQCSFTVYFDSTNITHIPALFVPTWISLGIINAVTFPPTVLINLLVIWTVLENEQLRSNSYYLLVAILSLSDFLVGLVVQPLSVALIVSVIVQFSLACELVMTYAILTLLCYGWSTVTMVIVSLERYLYIEHPLYYQVSVTTKKLMIVTAVSWLVVGTGGLASRFLMSDSFQSRQLPLTLIICPSFFIILFCVTKIHLTARRQMRAIVAQQQSVAQQSKIKEYKRTFTLGLIVLASVVCLCPILVLKIVGVVNGNWSDDFKYLSQGIYISGLNLQSLINSIIYSLRLSDIRSGVAKKLCCNRQ</sequence>
<reference evidence="10" key="1">
    <citation type="submission" date="2025-08" db="UniProtKB">
        <authorList>
            <consortium name="RefSeq"/>
        </authorList>
    </citation>
    <scope>IDENTIFICATION</scope>
    <source>
        <tissue evidence="10">Tentacle</tissue>
    </source>
</reference>
<dbReference type="GeneID" id="116297232"/>
<keyword evidence="5 7" id="KW-0472">Membrane</keyword>
<comment type="similarity">
    <text evidence="6">Belongs to the G-protein coupled receptor 1 family.</text>
</comment>
<evidence type="ECO:0000256" key="1">
    <source>
        <dbReference type="ARBA" id="ARBA00004651"/>
    </source>
</evidence>
<feature type="transmembrane region" description="Helical" evidence="7">
    <location>
        <begin position="189"/>
        <end position="209"/>
    </location>
</feature>
<dbReference type="GO" id="GO:0004930">
    <property type="term" value="F:G protein-coupled receptor activity"/>
    <property type="evidence" value="ECO:0007669"/>
    <property type="project" value="UniProtKB-KW"/>
</dbReference>
<evidence type="ECO:0000313" key="10">
    <source>
        <dbReference type="RefSeq" id="XP_031561281.1"/>
    </source>
</evidence>
<keyword evidence="6" id="KW-0675">Receptor</keyword>
<organism evidence="9 10">
    <name type="scientific">Actinia tenebrosa</name>
    <name type="common">Australian red waratah sea anemone</name>
    <dbReference type="NCBI Taxonomy" id="6105"/>
    <lineage>
        <taxon>Eukaryota</taxon>
        <taxon>Metazoa</taxon>
        <taxon>Cnidaria</taxon>
        <taxon>Anthozoa</taxon>
        <taxon>Hexacorallia</taxon>
        <taxon>Actiniaria</taxon>
        <taxon>Actiniidae</taxon>
        <taxon>Actinia</taxon>
    </lineage>
</organism>
<dbReference type="SUPFAM" id="SSF81321">
    <property type="entry name" value="Family A G protein-coupled receptor-like"/>
    <property type="match status" value="1"/>
</dbReference>
<protein>
    <submittedName>
        <fullName evidence="10">Adenosine receptor A3-like</fullName>
    </submittedName>
</protein>
<dbReference type="InParanoid" id="A0A6P8I178"/>
<dbReference type="GO" id="GO:0005886">
    <property type="term" value="C:plasma membrane"/>
    <property type="evidence" value="ECO:0007669"/>
    <property type="project" value="UniProtKB-SubCell"/>
</dbReference>
<evidence type="ECO:0000256" key="3">
    <source>
        <dbReference type="ARBA" id="ARBA00022692"/>
    </source>
</evidence>
<dbReference type="InterPro" id="IPR017452">
    <property type="entry name" value="GPCR_Rhodpsn_7TM"/>
</dbReference>
<evidence type="ECO:0000259" key="8">
    <source>
        <dbReference type="PROSITE" id="PS50262"/>
    </source>
</evidence>
<dbReference type="PRINTS" id="PR00237">
    <property type="entry name" value="GPCRRHODOPSN"/>
</dbReference>
<accession>A0A6P8I178</accession>
<feature type="transmembrane region" description="Helical" evidence="7">
    <location>
        <begin position="238"/>
        <end position="257"/>
    </location>
</feature>
<name>A0A6P8I178_ACTTE</name>
<keyword evidence="2" id="KW-1003">Cell membrane</keyword>
<dbReference type="RefSeq" id="XP_031561281.1">
    <property type="nucleotide sequence ID" value="XM_031705421.1"/>
</dbReference>
<dbReference type="CDD" id="cd00637">
    <property type="entry name" value="7tm_classA_rhodopsin-like"/>
    <property type="match status" value="1"/>
</dbReference>
<dbReference type="Gene3D" id="1.20.1070.10">
    <property type="entry name" value="Rhodopsin 7-helix transmembrane proteins"/>
    <property type="match status" value="1"/>
</dbReference>